<evidence type="ECO:0008006" key="2">
    <source>
        <dbReference type="Google" id="ProtNLM"/>
    </source>
</evidence>
<protein>
    <recommendedName>
        <fullName evidence="2">BolA family transcriptional regulator</fullName>
    </recommendedName>
</protein>
<dbReference type="InterPro" id="IPR002634">
    <property type="entry name" value="BolA"/>
</dbReference>
<evidence type="ECO:0000313" key="1">
    <source>
        <dbReference type="EMBL" id="SVE56272.1"/>
    </source>
</evidence>
<proteinExistence type="predicted"/>
<name>A0A383EHC0_9ZZZZ</name>
<dbReference type="PIRSF" id="PIRSF003113">
    <property type="entry name" value="BolA"/>
    <property type="match status" value="1"/>
</dbReference>
<dbReference type="Gene3D" id="3.30.300.90">
    <property type="entry name" value="BolA-like"/>
    <property type="match status" value="1"/>
</dbReference>
<accession>A0A383EHC0</accession>
<dbReference type="InterPro" id="IPR036065">
    <property type="entry name" value="BolA-like_sf"/>
</dbReference>
<dbReference type="AlphaFoldDB" id="A0A383EHC0"/>
<gene>
    <name evidence="1" type="ORF">METZ01_LOCUS509126</name>
</gene>
<dbReference type="Pfam" id="PF01722">
    <property type="entry name" value="BolA"/>
    <property type="match status" value="1"/>
</dbReference>
<dbReference type="SUPFAM" id="SSF82657">
    <property type="entry name" value="BolA-like"/>
    <property type="match status" value="1"/>
</dbReference>
<sequence length="86" mass="10353">MEINQLILIIKKKLEKNIVLQDIKIEDKSFLHKKHLSNQEGKYHLRLSIKSSELKKQNKVQAYKKVYNIINEEIKKYIHSIQILIR</sequence>
<dbReference type="EMBL" id="UINC01225985">
    <property type="protein sequence ID" value="SVE56272.1"/>
    <property type="molecule type" value="Genomic_DNA"/>
</dbReference>
<organism evidence="1">
    <name type="scientific">marine metagenome</name>
    <dbReference type="NCBI Taxonomy" id="408172"/>
    <lineage>
        <taxon>unclassified sequences</taxon>
        <taxon>metagenomes</taxon>
        <taxon>ecological metagenomes</taxon>
    </lineage>
</organism>
<reference evidence="1" key="1">
    <citation type="submission" date="2018-05" db="EMBL/GenBank/DDBJ databases">
        <authorList>
            <person name="Lanie J.A."/>
            <person name="Ng W.-L."/>
            <person name="Kazmierczak K.M."/>
            <person name="Andrzejewski T.M."/>
            <person name="Davidsen T.M."/>
            <person name="Wayne K.J."/>
            <person name="Tettelin H."/>
            <person name="Glass J.I."/>
            <person name="Rusch D."/>
            <person name="Podicherti R."/>
            <person name="Tsui H.-C.T."/>
            <person name="Winkler M.E."/>
        </authorList>
    </citation>
    <scope>NUCLEOTIDE SEQUENCE</scope>
</reference>